<reference evidence="9 10" key="1">
    <citation type="submission" date="2017-11" db="EMBL/GenBank/DDBJ databases">
        <title>Draft Genome Sequence of Lactobacillus curieae NBRC 111893 isolated from Koso, a Japanese sugar-Vegetable Fermented Beverage.</title>
        <authorList>
            <person name="Chiou T.Y."/>
            <person name="Oshima K."/>
            <person name="Suda W."/>
            <person name="Hattori M."/>
            <person name="Takahashi T."/>
        </authorList>
    </citation>
    <scope>NUCLEOTIDE SEQUENCE [LARGE SCALE GENOMIC DNA]</scope>
    <source>
        <strain evidence="9 10">NBRC111893</strain>
    </source>
</reference>
<evidence type="ECO:0000313" key="9">
    <source>
        <dbReference type="EMBL" id="GAY72219.1"/>
    </source>
</evidence>
<keyword evidence="7" id="KW-0812">Transmembrane</keyword>
<dbReference type="PANTHER" id="PTHR43390:SF1">
    <property type="entry name" value="CHLOROPLAST PROCESSING PEPTIDASE"/>
    <property type="match status" value="1"/>
</dbReference>
<comment type="similarity">
    <text evidence="3 7">Belongs to the peptidase S26 family.</text>
</comment>
<dbReference type="RefSeq" id="WP_225417474.1">
    <property type="nucleotide sequence ID" value="NZ_BEXA01000001.1"/>
</dbReference>
<evidence type="ECO:0000256" key="5">
    <source>
        <dbReference type="ARBA" id="ARBA00022801"/>
    </source>
</evidence>
<evidence type="ECO:0000259" key="8">
    <source>
        <dbReference type="Pfam" id="PF10502"/>
    </source>
</evidence>
<evidence type="ECO:0000256" key="2">
    <source>
        <dbReference type="ARBA" id="ARBA00004401"/>
    </source>
</evidence>
<feature type="domain" description="Peptidase S26" evidence="8">
    <location>
        <begin position="10"/>
        <end position="188"/>
    </location>
</feature>
<sequence>MLRIIKVVLGWVIPIVIGVVIALFLKTYVLSFAKVDGSSMYPNLQDKERLILLKHKSIKRLSVVVFDAHNVAPGAKPKTYYVKRVIAVPGDKLVYTKTGKLYINGKYVNQSFISKNQQDAGTLTNLSNKGFTLNSIAKRWPRYRNQQIVTVPKGDYFVMGDNRAISYDSRYWGFVPKSKMAGVVYLPWGSHRAEVNNAG</sequence>
<protein>
    <recommendedName>
        <fullName evidence="4 7">Signal peptidase I</fullName>
        <ecNumber evidence="4 7">3.4.21.89</ecNumber>
    </recommendedName>
</protein>
<dbReference type="PROSITE" id="PS00760">
    <property type="entry name" value="SPASE_I_2"/>
    <property type="match status" value="1"/>
</dbReference>
<dbReference type="PANTHER" id="PTHR43390">
    <property type="entry name" value="SIGNAL PEPTIDASE I"/>
    <property type="match status" value="1"/>
</dbReference>
<evidence type="ECO:0000313" key="10">
    <source>
        <dbReference type="Proteomes" id="UP000286974"/>
    </source>
</evidence>
<dbReference type="EC" id="3.4.21.89" evidence="4 7"/>
<name>A0A401FIN8_9LACO</name>
<feature type="active site" evidence="6">
    <location>
        <position position="83"/>
    </location>
</feature>
<comment type="caution">
    <text evidence="9">The sequence shown here is derived from an EMBL/GenBank/DDBJ whole genome shotgun (WGS) entry which is preliminary data.</text>
</comment>
<proteinExistence type="inferred from homology"/>
<dbReference type="SUPFAM" id="SSF51306">
    <property type="entry name" value="LexA/Signal peptidase"/>
    <property type="match status" value="1"/>
</dbReference>
<feature type="active site" evidence="6">
    <location>
        <position position="39"/>
    </location>
</feature>
<accession>A0A401FIN8</accession>
<comment type="catalytic activity">
    <reaction evidence="1 7">
        <text>Cleavage of hydrophobic, N-terminal signal or leader sequences from secreted and periplasmic proteins.</text>
        <dbReference type="EC" id="3.4.21.89"/>
    </reaction>
</comment>
<feature type="transmembrane region" description="Helical" evidence="7">
    <location>
        <begin position="7"/>
        <end position="25"/>
    </location>
</feature>
<dbReference type="PROSITE" id="PS00761">
    <property type="entry name" value="SPASE_I_3"/>
    <property type="match status" value="1"/>
</dbReference>
<dbReference type="InterPro" id="IPR036286">
    <property type="entry name" value="LexA/Signal_pep-like_sf"/>
</dbReference>
<dbReference type="NCBIfam" id="TIGR02227">
    <property type="entry name" value="sigpep_I_bact"/>
    <property type="match status" value="1"/>
</dbReference>
<dbReference type="GO" id="GO:0004252">
    <property type="term" value="F:serine-type endopeptidase activity"/>
    <property type="evidence" value="ECO:0007669"/>
    <property type="project" value="InterPro"/>
</dbReference>
<dbReference type="InterPro" id="IPR019533">
    <property type="entry name" value="Peptidase_S26"/>
</dbReference>
<keyword evidence="10" id="KW-1185">Reference proteome</keyword>
<keyword evidence="7" id="KW-1133">Transmembrane helix</keyword>
<keyword evidence="7" id="KW-0472">Membrane</keyword>
<evidence type="ECO:0000256" key="3">
    <source>
        <dbReference type="ARBA" id="ARBA00009370"/>
    </source>
</evidence>
<dbReference type="Pfam" id="PF10502">
    <property type="entry name" value="Peptidase_S26"/>
    <property type="match status" value="1"/>
</dbReference>
<keyword evidence="7" id="KW-0645">Protease</keyword>
<dbReference type="Proteomes" id="UP000286974">
    <property type="component" value="Unassembled WGS sequence"/>
</dbReference>
<dbReference type="AlphaFoldDB" id="A0A401FIN8"/>
<dbReference type="EMBL" id="BEXA01000001">
    <property type="protein sequence ID" value="GAY72219.1"/>
    <property type="molecule type" value="Genomic_DNA"/>
</dbReference>
<evidence type="ECO:0000256" key="6">
    <source>
        <dbReference type="PIRSR" id="PIRSR600223-1"/>
    </source>
</evidence>
<dbReference type="GO" id="GO:0005886">
    <property type="term" value="C:plasma membrane"/>
    <property type="evidence" value="ECO:0007669"/>
    <property type="project" value="UniProtKB-SubCell"/>
</dbReference>
<evidence type="ECO:0000256" key="4">
    <source>
        <dbReference type="ARBA" id="ARBA00013208"/>
    </source>
</evidence>
<keyword evidence="5 7" id="KW-0378">Hydrolase</keyword>
<gene>
    <name evidence="9" type="ORF">NBRC111893_365</name>
</gene>
<dbReference type="InterPro" id="IPR019757">
    <property type="entry name" value="Pept_S26A_signal_pept_1_Lys-AS"/>
</dbReference>
<dbReference type="InterPro" id="IPR019758">
    <property type="entry name" value="Pept_S26A_signal_pept_1_CS"/>
</dbReference>
<dbReference type="PRINTS" id="PR00727">
    <property type="entry name" value="LEADERPTASE"/>
</dbReference>
<dbReference type="GO" id="GO:0006465">
    <property type="term" value="P:signal peptide processing"/>
    <property type="evidence" value="ECO:0007669"/>
    <property type="project" value="InterPro"/>
</dbReference>
<dbReference type="InterPro" id="IPR000223">
    <property type="entry name" value="Pept_S26A_signal_pept_1"/>
</dbReference>
<comment type="subcellular location">
    <subcellularLocation>
        <location evidence="2">Cell membrane</location>
        <topology evidence="2">Single-pass type II membrane protein</topology>
    </subcellularLocation>
    <subcellularLocation>
        <location evidence="7">Membrane</location>
        <topology evidence="7">Single-pass type II membrane protein</topology>
    </subcellularLocation>
</comment>
<dbReference type="GO" id="GO:0009003">
    <property type="term" value="F:signal peptidase activity"/>
    <property type="evidence" value="ECO:0007669"/>
    <property type="project" value="UniProtKB-EC"/>
</dbReference>
<organism evidence="9 10">
    <name type="scientific">Lentilactobacillus kosonis</name>
    <dbReference type="NCBI Taxonomy" id="2810561"/>
    <lineage>
        <taxon>Bacteria</taxon>
        <taxon>Bacillati</taxon>
        <taxon>Bacillota</taxon>
        <taxon>Bacilli</taxon>
        <taxon>Lactobacillales</taxon>
        <taxon>Lactobacillaceae</taxon>
        <taxon>Lentilactobacillus</taxon>
    </lineage>
</organism>
<dbReference type="CDD" id="cd06530">
    <property type="entry name" value="S26_SPase_I"/>
    <property type="match status" value="1"/>
</dbReference>
<evidence type="ECO:0000256" key="7">
    <source>
        <dbReference type="RuleBase" id="RU362042"/>
    </source>
</evidence>
<dbReference type="Gene3D" id="2.10.109.10">
    <property type="entry name" value="Umud Fragment, subunit A"/>
    <property type="match status" value="1"/>
</dbReference>
<evidence type="ECO:0000256" key="1">
    <source>
        <dbReference type="ARBA" id="ARBA00000677"/>
    </source>
</evidence>